<protein>
    <submittedName>
        <fullName evidence="1">Uncharacterized protein</fullName>
    </submittedName>
</protein>
<dbReference type="EMBL" id="KK914352">
    <property type="protein sequence ID" value="KDP39392.1"/>
    <property type="molecule type" value="Genomic_DNA"/>
</dbReference>
<organism evidence="1 2">
    <name type="scientific">Jatropha curcas</name>
    <name type="common">Barbados nut</name>
    <dbReference type="NCBI Taxonomy" id="180498"/>
    <lineage>
        <taxon>Eukaryota</taxon>
        <taxon>Viridiplantae</taxon>
        <taxon>Streptophyta</taxon>
        <taxon>Embryophyta</taxon>
        <taxon>Tracheophyta</taxon>
        <taxon>Spermatophyta</taxon>
        <taxon>Magnoliopsida</taxon>
        <taxon>eudicotyledons</taxon>
        <taxon>Gunneridae</taxon>
        <taxon>Pentapetalae</taxon>
        <taxon>rosids</taxon>
        <taxon>fabids</taxon>
        <taxon>Malpighiales</taxon>
        <taxon>Euphorbiaceae</taxon>
        <taxon>Crotonoideae</taxon>
        <taxon>Jatropheae</taxon>
        <taxon>Jatropha</taxon>
    </lineage>
</organism>
<evidence type="ECO:0000313" key="2">
    <source>
        <dbReference type="Proteomes" id="UP000027138"/>
    </source>
</evidence>
<gene>
    <name evidence="1" type="ORF">JCGZ_03674</name>
</gene>
<reference evidence="1 2" key="1">
    <citation type="journal article" date="2014" name="PLoS ONE">
        <title>Global Analysis of Gene Expression Profiles in Physic Nut (Jatropha curcas L.) Seedlings Exposed to Salt Stress.</title>
        <authorList>
            <person name="Zhang L."/>
            <person name="Zhang C."/>
            <person name="Wu P."/>
            <person name="Chen Y."/>
            <person name="Li M."/>
            <person name="Jiang H."/>
            <person name="Wu G."/>
        </authorList>
    </citation>
    <scope>NUCLEOTIDE SEQUENCE [LARGE SCALE GENOMIC DNA]</scope>
    <source>
        <strain evidence="2">cv. GZQX0401</strain>
        <tissue evidence="1">Young leaves</tissue>
    </source>
</reference>
<dbReference type="Proteomes" id="UP000027138">
    <property type="component" value="Unassembled WGS sequence"/>
</dbReference>
<proteinExistence type="predicted"/>
<accession>A0A067KTC1</accession>
<keyword evidence="2" id="KW-1185">Reference proteome</keyword>
<sequence>MDLHVRGVQLKIGYKRAIEVSIDDYNEVCQLCEAARLKLTEVRLSDEHISVSINTIKEQLVDGTQFMINMIQAGSGTEWS</sequence>
<name>A0A067KTC1_JATCU</name>
<dbReference type="AlphaFoldDB" id="A0A067KTC1"/>
<evidence type="ECO:0000313" key="1">
    <source>
        <dbReference type="EMBL" id="KDP39392.1"/>
    </source>
</evidence>